<dbReference type="Proteomes" id="UP000772434">
    <property type="component" value="Unassembled WGS sequence"/>
</dbReference>
<comment type="caution">
    <text evidence="2">The sequence shown here is derived from an EMBL/GenBank/DDBJ whole genome shotgun (WGS) entry which is preliminary data.</text>
</comment>
<name>A0A9P5UDE6_9AGAR</name>
<keyword evidence="3" id="KW-1185">Reference proteome</keyword>
<dbReference type="AlphaFoldDB" id="A0A9P5UDE6"/>
<feature type="region of interest" description="Disordered" evidence="1">
    <location>
        <begin position="59"/>
        <end position="183"/>
    </location>
</feature>
<evidence type="ECO:0000313" key="3">
    <source>
        <dbReference type="Proteomes" id="UP000772434"/>
    </source>
</evidence>
<evidence type="ECO:0000256" key="1">
    <source>
        <dbReference type="SAM" id="MobiDB-lite"/>
    </source>
</evidence>
<gene>
    <name evidence="2" type="ORF">BDP27DRAFT_33104</name>
</gene>
<evidence type="ECO:0000313" key="2">
    <source>
        <dbReference type="EMBL" id="KAF9075091.1"/>
    </source>
</evidence>
<feature type="compositionally biased region" description="Polar residues" evidence="1">
    <location>
        <begin position="71"/>
        <end position="91"/>
    </location>
</feature>
<dbReference type="EMBL" id="JADNRY010000010">
    <property type="protein sequence ID" value="KAF9075091.1"/>
    <property type="molecule type" value="Genomic_DNA"/>
</dbReference>
<sequence>MCWVDGEWWYTVIKDGVEVEGFIGKPREGLPVMQGEWNGFLNRFMKDFKKFPAINPPATAHSALKPPVTGHSVTNPPTTGYSAWNPPTTGHNHGPSVGNQPAHADSATKSDIQVPISNPIPGQPKDSATNPPTGYSAWNPPTRHNHGSPPFVGGQPAQAASKSDTAQVSISNPIPGQPKEVSAKNIDPMRIANIIR</sequence>
<organism evidence="2 3">
    <name type="scientific">Rhodocollybia butyracea</name>
    <dbReference type="NCBI Taxonomy" id="206335"/>
    <lineage>
        <taxon>Eukaryota</taxon>
        <taxon>Fungi</taxon>
        <taxon>Dikarya</taxon>
        <taxon>Basidiomycota</taxon>
        <taxon>Agaricomycotina</taxon>
        <taxon>Agaricomycetes</taxon>
        <taxon>Agaricomycetidae</taxon>
        <taxon>Agaricales</taxon>
        <taxon>Marasmiineae</taxon>
        <taxon>Omphalotaceae</taxon>
        <taxon>Rhodocollybia</taxon>
    </lineage>
</organism>
<feature type="compositionally biased region" description="Polar residues" evidence="1">
    <location>
        <begin position="158"/>
        <end position="174"/>
    </location>
</feature>
<accession>A0A9P5UDE6</accession>
<proteinExistence type="predicted"/>
<protein>
    <submittedName>
        <fullName evidence="2">Uncharacterized protein</fullName>
    </submittedName>
</protein>
<reference evidence="2" key="1">
    <citation type="submission" date="2020-11" db="EMBL/GenBank/DDBJ databases">
        <authorList>
            <consortium name="DOE Joint Genome Institute"/>
            <person name="Ahrendt S."/>
            <person name="Riley R."/>
            <person name="Andreopoulos W."/>
            <person name="Labutti K."/>
            <person name="Pangilinan J."/>
            <person name="Ruiz-Duenas F.J."/>
            <person name="Barrasa J.M."/>
            <person name="Sanchez-Garcia M."/>
            <person name="Camarero S."/>
            <person name="Miyauchi S."/>
            <person name="Serrano A."/>
            <person name="Linde D."/>
            <person name="Babiker R."/>
            <person name="Drula E."/>
            <person name="Ayuso-Fernandez I."/>
            <person name="Pacheco R."/>
            <person name="Padilla G."/>
            <person name="Ferreira P."/>
            <person name="Barriuso J."/>
            <person name="Kellner H."/>
            <person name="Castanera R."/>
            <person name="Alfaro M."/>
            <person name="Ramirez L."/>
            <person name="Pisabarro A.G."/>
            <person name="Kuo A."/>
            <person name="Tritt A."/>
            <person name="Lipzen A."/>
            <person name="He G."/>
            <person name="Yan M."/>
            <person name="Ng V."/>
            <person name="Cullen D."/>
            <person name="Martin F."/>
            <person name="Rosso M.-N."/>
            <person name="Henrissat B."/>
            <person name="Hibbett D."/>
            <person name="Martinez A.T."/>
            <person name="Grigoriev I.V."/>
        </authorList>
    </citation>
    <scope>NUCLEOTIDE SEQUENCE</scope>
    <source>
        <strain evidence="2">AH 40177</strain>
    </source>
</reference>